<comment type="similarity">
    <text evidence="1">Belongs to the LDH2/MDH2 oxidoreductase family.</text>
</comment>
<accession>A0ABU6JLV4</accession>
<dbReference type="SUPFAM" id="SSF89733">
    <property type="entry name" value="L-sulfolactate dehydrogenase-like"/>
    <property type="match status" value="1"/>
</dbReference>
<dbReference type="Proteomes" id="UP001309705">
    <property type="component" value="Unassembled WGS sequence"/>
</dbReference>
<dbReference type="Gene3D" id="3.30.1370.60">
    <property type="entry name" value="Hypothetical oxidoreductase yiak, domain 2"/>
    <property type="match status" value="1"/>
</dbReference>
<dbReference type="PANTHER" id="PTHR11091:SF0">
    <property type="entry name" value="MALATE DEHYDROGENASE"/>
    <property type="match status" value="1"/>
</dbReference>
<dbReference type="Pfam" id="PF02615">
    <property type="entry name" value="Ldh_2"/>
    <property type="match status" value="1"/>
</dbReference>
<organism evidence="3 4">
    <name type="scientific">Brenneria populi</name>
    <dbReference type="NCBI Taxonomy" id="1505588"/>
    <lineage>
        <taxon>Bacteria</taxon>
        <taxon>Pseudomonadati</taxon>
        <taxon>Pseudomonadota</taxon>
        <taxon>Gammaproteobacteria</taxon>
        <taxon>Enterobacterales</taxon>
        <taxon>Pectobacteriaceae</taxon>
        <taxon>Brenneria</taxon>
    </lineage>
</organism>
<evidence type="ECO:0000256" key="2">
    <source>
        <dbReference type="ARBA" id="ARBA00023002"/>
    </source>
</evidence>
<sequence>MPVFSHTYLRGYLRQRLTAVGVDESVAGEVADNLVESSLKGHDSHGVTLLPRYVQAISAGDLNPRAELKLVRDAGAMLSFHGGQGFGQVIGRQAMEQAIDRARQFGVAVMGLAHSHHLGRIGAWAEQAAAAGLVSLSFANVGSRSNVMPFQGQRPRFGTNPFCVGIPVAGKPPLVLDFATSMIAGNKARIAWNEGRELPPGCAVDNQGQPTIDPRWLMEAPFGALLAFGGHKGSGLALVCSLLGAALTGGDTESAPPPTGPGIINNMLSVVFDPARLGAGDDYAQAVTEMLDWTRASRDDHELLLPGDAELRHYQTRLREGIAIDDVSWRQFQALEKAPLSAPLLT</sequence>
<keyword evidence="4" id="KW-1185">Reference proteome</keyword>
<evidence type="ECO:0000313" key="4">
    <source>
        <dbReference type="Proteomes" id="UP001309705"/>
    </source>
</evidence>
<dbReference type="EMBL" id="JAYWTM010000001">
    <property type="protein sequence ID" value="MEC5341286.1"/>
    <property type="molecule type" value="Genomic_DNA"/>
</dbReference>
<proteinExistence type="inferred from homology"/>
<reference evidence="3 4" key="1">
    <citation type="journal article" date="2017" name="Int. J. Syst. Evol. Microbiol.">
        <title>Brenneria populi subsp. brevivirga subsp. nov. isolated from symptomatic bark of Populus x euramericana canker, and description of Brenneria populi subsp. populi subsp. nov.</title>
        <authorList>
            <person name="Zheng M.H."/>
            <person name="Piao C.G."/>
            <person name="Xue H."/>
            <person name="Guo M.W."/>
            <person name="Li Y."/>
        </authorList>
    </citation>
    <scope>NUCLEOTIDE SEQUENCE [LARGE SCALE GENOMIC DNA]</scope>
    <source>
        <strain evidence="3 4">D9-5</strain>
    </source>
</reference>
<dbReference type="Gene3D" id="1.10.1530.10">
    <property type="match status" value="1"/>
</dbReference>
<protein>
    <submittedName>
        <fullName evidence="3">Malate/lactate/ureidoglycolate dehydrogenase</fullName>
    </submittedName>
</protein>
<dbReference type="PANTHER" id="PTHR11091">
    <property type="entry name" value="OXIDOREDUCTASE-RELATED"/>
    <property type="match status" value="1"/>
</dbReference>
<evidence type="ECO:0000256" key="1">
    <source>
        <dbReference type="ARBA" id="ARBA00006056"/>
    </source>
</evidence>
<dbReference type="InterPro" id="IPR036111">
    <property type="entry name" value="Mal/L-sulfo/L-lacto_DH-like_sf"/>
</dbReference>
<dbReference type="NCBIfam" id="NF007504">
    <property type="entry name" value="PRK10098.1"/>
    <property type="match status" value="1"/>
</dbReference>
<comment type="caution">
    <text evidence="3">The sequence shown here is derived from an EMBL/GenBank/DDBJ whole genome shotgun (WGS) entry which is preliminary data.</text>
</comment>
<dbReference type="RefSeq" id="WP_327616490.1">
    <property type="nucleotide sequence ID" value="NZ_JAYWTM010000001.1"/>
</dbReference>
<dbReference type="InterPro" id="IPR003767">
    <property type="entry name" value="Malate/L-lactate_DH-like"/>
</dbReference>
<keyword evidence="2" id="KW-0560">Oxidoreductase</keyword>
<dbReference type="InterPro" id="IPR043144">
    <property type="entry name" value="Mal/L-sulf/L-lact_DH-like_ah"/>
</dbReference>
<name>A0ABU6JLV4_9GAMM</name>
<gene>
    <name evidence="3" type="ORF">VSX58_01495</name>
</gene>
<evidence type="ECO:0000313" key="3">
    <source>
        <dbReference type="EMBL" id="MEC5341286.1"/>
    </source>
</evidence>
<dbReference type="InterPro" id="IPR043143">
    <property type="entry name" value="Mal/L-sulf/L-lact_DH-like_NADP"/>
</dbReference>